<keyword evidence="9" id="KW-0472">Membrane</keyword>
<sequence length="752" mass="81450">MMAASSVAMAVALVATPAAARAADAVPAADTDTAKPADDSGIPDIVVTANKREQRLQETPSSIGVITAEDLTKRQVTNIEQVTRNVAGLNVINAGPGQNTLMIRGLVGAGESTVGLYYDNMPTAGTGDSATSAAGRQTDFLVYDVQRVEVLRGPQSTLYGSSALAGVVRVLSNPAKLGVIEGRVDVEGSQVEHGAAGYSAKGMINVPLGESVAIRVVGYGVHTPGFIDNKAFGKDNINSANTWGFRVNGIYELGADTTATTQFYLQDLKSNGQPYEWSRPSVIGGVTLPAAGDLQSNTQSREPYHDRSILAGLTLEHRFSNMTLTFTQSYQNRRNESYTDQQGLPLFFGFLQSVGAFPQTPLPTAITFRSAQKLTMWNSELRLATSFDGPFNFIVGGIYQNRRTQIDNSFVDVNLRTGYSIPSAPLWYRREGDFKLDQWAGFGEATLKLSDKFSVLGGVRVFSNTRHDIATSIVPFLRLGSNGAPDNVRSKESKAIYKFEADYKPTNDVMLYASASQGYRAGGTIVRVVPELPASYGPDYTWNFEAGAKTDWFNRALQANIALYRINWYNTQISGDFFNGSFSGVLNCAGLCARSQGVEFDLTARPVHGLELTASGTVFKAKWLKDQPAISGSPVAGTQFANTPTFTLNGSASYSWAVAGDSSLEFRVDAQHRGKYAFMDYRPAYNLMAPQAFTLVNAALTFAHKKDWTASLFARNLFDKRAQINSIADSVTPYQTLVAQPRTIGVQFGTKF</sequence>
<evidence type="ECO:0000256" key="11">
    <source>
        <dbReference type="SAM" id="MobiDB-lite"/>
    </source>
</evidence>
<dbReference type="PROSITE" id="PS01156">
    <property type="entry name" value="TONB_DEPENDENT_REC_2"/>
    <property type="match status" value="1"/>
</dbReference>
<keyword evidence="6" id="KW-0408">Iron</keyword>
<reference evidence="14" key="1">
    <citation type="submission" date="2015-10" db="EMBL/GenBank/DDBJ databases">
        <authorList>
            <person name="Gilbert D.G."/>
        </authorList>
    </citation>
    <scope>NUCLEOTIDE SEQUENCE</scope>
</reference>
<feature type="domain" description="TonB-dependent receptor plug" evidence="13">
    <location>
        <begin position="56"/>
        <end position="167"/>
    </location>
</feature>
<keyword evidence="7" id="KW-0406">Ion transport</keyword>
<dbReference type="GO" id="GO:0009279">
    <property type="term" value="C:cell outer membrane"/>
    <property type="evidence" value="ECO:0007669"/>
    <property type="project" value="UniProtKB-SubCell"/>
</dbReference>
<dbReference type="Pfam" id="PF00593">
    <property type="entry name" value="TonB_dep_Rec_b-barrel"/>
    <property type="match status" value="1"/>
</dbReference>
<accession>A0A160TMS0</accession>
<evidence type="ECO:0000256" key="8">
    <source>
        <dbReference type="ARBA" id="ARBA00023077"/>
    </source>
</evidence>
<dbReference type="InterPro" id="IPR012910">
    <property type="entry name" value="Plug_dom"/>
</dbReference>
<keyword evidence="5" id="KW-0732">Signal</keyword>
<evidence type="ECO:0000313" key="14">
    <source>
        <dbReference type="EMBL" id="CUS44789.1"/>
    </source>
</evidence>
<dbReference type="InterPro" id="IPR039426">
    <property type="entry name" value="TonB-dep_rcpt-like"/>
</dbReference>
<organism evidence="14">
    <name type="scientific">hydrothermal vent metagenome</name>
    <dbReference type="NCBI Taxonomy" id="652676"/>
    <lineage>
        <taxon>unclassified sequences</taxon>
        <taxon>metagenomes</taxon>
        <taxon>ecological metagenomes</taxon>
    </lineage>
</organism>
<gene>
    <name evidence="14" type="ORF">MGWOODY_Smn1388</name>
</gene>
<evidence type="ECO:0000256" key="9">
    <source>
        <dbReference type="ARBA" id="ARBA00023136"/>
    </source>
</evidence>
<evidence type="ECO:0000256" key="10">
    <source>
        <dbReference type="ARBA" id="ARBA00023237"/>
    </source>
</evidence>
<keyword evidence="14" id="KW-0675">Receptor</keyword>
<keyword evidence="10" id="KW-0998">Cell outer membrane</keyword>
<dbReference type="PANTHER" id="PTHR32552:SF81">
    <property type="entry name" value="TONB-DEPENDENT OUTER MEMBRANE RECEPTOR"/>
    <property type="match status" value="1"/>
</dbReference>
<dbReference type="InterPro" id="IPR036942">
    <property type="entry name" value="Beta-barrel_TonB_sf"/>
</dbReference>
<dbReference type="SUPFAM" id="SSF56935">
    <property type="entry name" value="Porins"/>
    <property type="match status" value="1"/>
</dbReference>
<feature type="domain" description="TonB-dependent receptor-like beta-barrel" evidence="12">
    <location>
        <begin position="264"/>
        <end position="717"/>
    </location>
</feature>
<evidence type="ECO:0000259" key="12">
    <source>
        <dbReference type="Pfam" id="PF00593"/>
    </source>
</evidence>
<dbReference type="PANTHER" id="PTHR32552">
    <property type="entry name" value="FERRICHROME IRON RECEPTOR-RELATED"/>
    <property type="match status" value="1"/>
</dbReference>
<keyword evidence="2" id="KW-0813">Transport</keyword>
<dbReference type="Gene3D" id="2.40.170.20">
    <property type="entry name" value="TonB-dependent receptor, beta-barrel domain"/>
    <property type="match status" value="1"/>
</dbReference>
<evidence type="ECO:0000256" key="2">
    <source>
        <dbReference type="ARBA" id="ARBA00022448"/>
    </source>
</evidence>
<dbReference type="AlphaFoldDB" id="A0A160TMS0"/>
<dbReference type="GO" id="GO:0006826">
    <property type="term" value="P:iron ion transport"/>
    <property type="evidence" value="ECO:0007669"/>
    <property type="project" value="UniProtKB-KW"/>
</dbReference>
<name>A0A160TMS0_9ZZZZ</name>
<evidence type="ECO:0000256" key="1">
    <source>
        <dbReference type="ARBA" id="ARBA00004571"/>
    </source>
</evidence>
<comment type="subcellular location">
    <subcellularLocation>
        <location evidence="1">Cell outer membrane</location>
        <topology evidence="1">Multi-pass membrane protein</topology>
    </subcellularLocation>
</comment>
<evidence type="ECO:0000256" key="3">
    <source>
        <dbReference type="ARBA" id="ARBA00022496"/>
    </source>
</evidence>
<keyword evidence="4" id="KW-0812">Transmembrane</keyword>
<proteinExistence type="predicted"/>
<evidence type="ECO:0000256" key="7">
    <source>
        <dbReference type="ARBA" id="ARBA00023065"/>
    </source>
</evidence>
<dbReference type="InterPro" id="IPR000531">
    <property type="entry name" value="Beta-barrel_TonB"/>
</dbReference>
<protein>
    <submittedName>
        <fullName evidence="14">TonB-dependent receptor</fullName>
    </submittedName>
</protein>
<dbReference type="EMBL" id="CZQE01000180">
    <property type="protein sequence ID" value="CUS44789.1"/>
    <property type="molecule type" value="Genomic_DNA"/>
</dbReference>
<evidence type="ECO:0000256" key="4">
    <source>
        <dbReference type="ARBA" id="ARBA00022692"/>
    </source>
</evidence>
<feature type="region of interest" description="Disordered" evidence="11">
    <location>
        <begin position="24"/>
        <end position="43"/>
    </location>
</feature>
<dbReference type="Pfam" id="PF07715">
    <property type="entry name" value="Plug"/>
    <property type="match status" value="1"/>
</dbReference>
<dbReference type="PROSITE" id="PS52016">
    <property type="entry name" value="TONB_DEPENDENT_REC_3"/>
    <property type="match status" value="1"/>
</dbReference>
<evidence type="ECO:0000256" key="5">
    <source>
        <dbReference type="ARBA" id="ARBA00022729"/>
    </source>
</evidence>
<keyword evidence="8" id="KW-0798">TonB box</keyword>
<keyword evidence="3" id="KW-0410">Iron transport</keyword>
<dbReference type="InterPro" id="IPR010917">
    <property type="entry name" value="TonB_rcpt_CS"/>
</dbReference>
<evidence type="ECO:0000256" key="6">
    <source>
        <dbReference type="ARBA" id="ARBA00023004"/>
    </source>
</evidence>
<evidence type="ECO:0000259" key="13">
    <source>
        <dbReference type="Pfam" id="PF07715"/>
    </source>
</evidence>